<organism evidence="1">
    <name type="scientific">Siphoviridae sp. ctrAT9</name>
    <dbReference type="NCBI Taxonomy" id="2825686"/>
    <lineage>
        <taxon>Viruses</taxon>
        <taxon>Duplodnaviria</taxon>
        <taxon>Heunggongvirae</taxon>
        <taxon>Uroviricota</taxon>
        <taxon>Caudoviricetes</taxon>
    </lineage>
</organism>
<name>A0A8S5QHL5_9CAUD</name>
<reference evidence="1" key="1">
    <citation type="journal article" date="2021" name="Proc. Natl. Acad. Sci. U.S.A.">
        <title>A Catalog of Tens of Thousands of Viruses from Human Metagenomes Reveals Hidden Associations with Chronic Diseases.</title>
        <authorList>
            <person name="Tisza M.J."/>
            <person name="Buck C.B."/>
        </authorList>
    </citation>
    <scope>NUCLEOTIDE SEQUENCE</scope>
    <source>
        <strain evidence="1">CtrAT9</strain>
    </source>
</reference>
<sequence length="123" mass="13908">MAKYPAIVDGQDFTDLFHKYGYEVTYEFREGENGGLMCSGEEQRDLLAIKPTIVGTTNDAPTERITALLTACLKNEVLFRYFDPWTGAEKTIAAHPTVDTVSVLLDDSGTHWWRGFRVTMRAR</sequence>
<evidence type="ECO:0000313" key="1">
    <source>
        <dbReference type="EMBL" id="DAE18767.1"/>
    </source>
</evidence>
<dbReference type="EMBL" id="BK015662">
    <property type="protein sequence ID" value="DAE18767.1"/>
    <property type="molecule type" value="Genomic_DNA"/>
</dbReference>
<accession>A0A8S5QHL5</accession>
<proteinExistence type="predicted"/>
<protein>
    <submittedName>
        <fullName evidence="1">Uncharacterized protein</fullName>
    </submittedName>
</protein>